<dbReference type="InterPro" id="IPR050807">
    <property type="entry name" value="TransReg_Diox_bact_type"/>
</dbReference>
<dbReference type="InterPro" id="IPR011051">
    <property type="entry name" value="RmlC_Cupin_sf"/>
</dbReference>
<dbReference type="GO" id="GO:0003677">
    <property type="term" value="F:DNA binding"/>
    <property type="evidence" value="ECO:0007669"/>
    <property type="project" value="UniProtKB-KW"/>
</dbReference>
<dbReference type="Pfam" id="PF01381">
    <property type="entry name" value="HTH_3"/>
    <property type="match status" value="1"/>
</dbReference>
<dbReference type="GO" id="GO:0005829">
    <property type="term" value="C:cytosol"/>
    <property type="evidence" value="ECO:0007669"/>
    <property type="project" value="TreeGrafter"/>
</dbReference>
<dbReference type="InterPro" id="IPR014710">
    <property type="entry name" value="RmlC-like_jellyroll"/>
</dbReference>
<dbReference type="Gene3D" id="2.60.120.10">
    <property type="entry name" value="Jelly Rolls"/>
    <property type="match status" value="1"/>
</dbReference>
<keyword evidence="4" id="KW-1185">Reference proteome</keyword>
<sequence length="173" mass="18736">MTALLRTVRRQRGLTLQHLAEATGLTRSYLSKIERGQATPSIAVALKVADALGVDVARLFATEGPAERLSVDRAGGTDRYRALAADQLGKAMSPFMVHPTVEPGDDPHPTHTGQELVFVHAGTVELRHGDTTVRLHAGDSAYFDARIDHSLRQLGEEPSAVLVVAYREPGTHR</sequence>
<dbReference type="PROSITE" id="PS50943">
    <property type="entry name" value="HTH_CROC1"/>
    <property type="match status" value="1"/>
</dbReference>
<dbReference type="SMART" id="SM00530">
    <property type="entry name" value="HTH_XRE"/>
    <property type="match status" value="1"/>
</dbReference>
<accession>A0AA91PFL1</accession>
<dbReference type="RefSeq" id="WP_069392841.1">
    <property type="nucleotide sequence ID" value="NZ_AP022594.1"/>
</dbReference>
<evidence type="ECO:0000313" key="4">
    <source>
        <dbReference type="Proteomes" id="UP000193577"/>
    </source>
</evidence>
<dbReference type="AlphaFoldDB" id="A0AA91PFL1"/>
<evidence type="ECO:0000256" key="1">
    <source>
        <dbReference type="ARBA" id="ARBA00023125"/>
    </source>
</evidence>
<dbReference type="Proteomes" id="UP000193577">
    <property type="component" value="Unassembled WGS sequence"/>
</dbReference>
<comment type="caution">
    <text evidence="3">The sequence shown here is derived from an EMBL/GenBank/DDBJ whole genome shotgun (WGS) entry which is preliminary data.</text>
</comment>
<dbReference type="EMBL" id="NCXO01000009">
    <property type="protein sequence ID" value="OSC34554.1"/>
    <property type="molecule type" value="Genomic_DNA"/>
</dbReference>
<reference evidence="3 4" key="1">
    <citation type="submission" date="2017-04" db="EMBL/GenBank/DDBJ databases">
        <title>The new phylogeny of genus Mycobacterium.</title>
        <authorList>
            <person name="Tortoli E."/>
            <person name="Trovato A."/>
            <person name="Cirillo D.M."/>
        </authorList>
    </citation>
    <scope>NUCLEOTIDE SEQUENCE [LARGE SCALE GENOMIC DNA]</scope>
    <source>
        <strain evidence="3 4">KCTC 19819</strain>
    </source>
</reference>
<evidence type="ECO:0000259" key="2">
    <source>
        <dbReference type="PROSITE" id="PS50943"/>
    </source>
</evidence>
<dbReference type="Pfam" id="PF07883">
    <property type="entry name" value="Cupin_2"/>
    <property type="match status" value="1"/>
</dbReference>
<keyword evidence="1 3" id="KW-0238">DNA-binding</keyword>
<feature type="domain" description="HTH cro/C1-type" evidence="2">
    <location>
        <begin position="5"/>
        <end position="59"/>
    </location>
</feature>
<proteinExistence type="predicted"/>
<dbReference type="InterPro" id="IPR013096">
    <property type="entry name" value="Cupin_2"/>
</dbReference>
<organism evidence="3 4">
    <name type="scientific">Mycolicibacillus koreensis</name>
    <dbReference type="NCBI Taxonomy" id="1069220"/>
    <lineage>
        <taxon>Bacteria</taxon>
        <taxon>Bacillati</taxon>
        <taxon>Actinomycetota</taxon>
        <taxon>Actinomycetes</taxon>
        <taxon>Mycobacteriales</taxon>
        <taxon>Mycobacteriaceae</taxon>
        <taxon>Mycolicibacillus</taxon>
    </lineage>
</organism>
<gene>
    <name evidence="3" type="ORF">B8W67_06185</name>
</gene>
<dbReference type="Gene3D" id="1.10.260.40">
    <property type="entry name" value="lambda repressor-like DNA-binding domains"/>
    <property type="match status" value="1"/>
</dbReference>
<dbReference type="SUPFAM" id="SSF47413">
    <property type="entry name" value="lambda repressor-like DNA-binding domains"/>
    <property type="match status" value="1"/>
</dbReference>
<evidence type="ECO:0000313" key="3">
    <source>
        <dbReference type="EMBL" id="OSC34554.1"/>
    </source>
</evidence>
<dbReference type="InterPro" id="IPR001387">
    <property type="entry name" value="Cro/C1-type_HTH"/>
</dbReference>
<dbReference type="CDD" id="cd02209">
    <property type="entry name" value="cupin_XRE_C"/>
    <property type="match status" value="1"/>
</dbReference>
<dbReference type="GO" id="GO:0003700">
    <property type="term" value="F:DNA-binding transcription factor activity"/>
    <property type="evidence" value="ECO:0007669"/>
    <property type="project" value="TreeGrafter"/>
</dbReference>
<dbReference type="InterPro" id="IPR010982">
    <property type="entry name" value="Lambda_DNA-bd_dom_sf"/>
</dbReference>
<name>A0AA91PFL1_9MYCO</name>
<dbReference type="CDD" id="cd00093">
    <property type="entry name" value="HTH_XRE"/>
    <property type="match status" value="1"/>
</dbReference>
<protein>
    <submittedName>
        <fullName evidence="3">DNA-binding protein</fullName>
    </submittedName>
</protein>
<dbReference type="PANTHER" id="PTHR46797:SF1">
    <property type="entry name" value="METHYLPHOSPHONATE SYNTHASE"/>
    <property type="match status" value="1"/>
</dbReference>
<dbReference type="SUPFAM" id="SSF51182">
    <property type="entry name" value="RmlC-like cupins"/>
    <property type="match status" value="1"/>
</dbReference>
<dbReference type="PANTHER" id="PTHR46797">
    <property type="entry name" value="HTH-TYPE TRANSCRIPTIONAL REGULATOR"/>
    <property type="match status" value="1"/>
</dbReference>